<protein>
    <recommendedName>
        <fullName evidence="3">Type III secretion protein</fullName>
    </recommendedName>
</protein>
<dbReference type="EMBL" id="NAAC01000038">
    <property type="protein sequence ID" value="RDJ04498.1"/>
    <property type="molecule type" value="Genomic_DNA"/>
</dbReference>
<dbReference type="RefSeq" id="WP_114715214.1">
    <property type="nucleotide sequence ID" value="NZ_KZ857267.1"/>
</dbReference>
<evidence type="ECO:0000313" key="2">
    <source>
        <dbReference type="Proteomes" id="UP000254939"/>
    </source>
</evidence>
<evidence type="ECO:0000313" key="1">
    <source>
        <dbReference type="EMBL" id="RDJ04498.1"/>
    </source>
</evidence>
<organism evidence="1 2">
    <name type="scientific">Rhizobium grahamii</name>
    <dbReference type="NCBI Taxonomy" id="1120045"/>
    <lineage>
        <taxon>Bacteria</taxon>
        <taxon>Pseudomonadati</taxon>
        <taxon>Pseudomonadota</taxon>
        <taxon>Alphaproteobacteria</taxon>
        <taxon>Hyphomicrobiales</taxon>
        <taxon>Rhizobiaceae</taxon>
        <taxon>Rhizobium/Agrobacterium group</taxon>
        <taxon>Rhizobium</taxon>
    </lineage>
</organism>
<proteinExistence type="predicted"/>
<accession>A0A370KHK4</accession>
<reference evidence="1 2" key="1">
    <citation type="submission" date="2017-03" db="EMBL/GenBank/DDBJ databases">
        <title>Genome analysis of Rhizobial strains effectives or ineffectives for nitrogen fixation isolated from bean seeds.</title>
        <authorList>
            <person name="Peralta H."/>
            <person name="Aguilar-Vera A."/>
            <person name="Mora Y."/>
            <person name="Vargas-Lagunas C."/>
            <person name="Girard L."/>
            <person name="Mora J."/>
        </authorList>
    </citation>
    <scope>NUCLEOTIDE SEQUENCE [LARGE SCALE GENOMIC DNA]</scope>
    <source>
        <strain evidence="1 2">CCGM3</strain>
    </source>
</reference>
<dbReference type="AlphaFoldDB" id="A0A370KHK4"/>
<name>A0A370KHK4_9HYPH</name>
<evidence type="ECO:0008006" key="3">
    <source>
        <dbReference type="Google" id="ProtNLM"/>
    </source>
</evidence>
<sequence>MDVTSDRMNRVHASRLRLLKDLRENRAVRELSKAEAQRDIAAAAVQRACRELAIAEQRRATAEVELYQQLVSLDYLSATTLDRYHFVLERLAAKVGVERRTFDDARIAQQQAESEAAAAKAHWAGCSAVNQKWQQIEDDVKRADEICLEAAAEIEVSDDVLTRHRRSSLAQLSNSSI</sequence>
<comment type="caution">
    <text evidence="1">The sequence shown here is derived from an EMBL/GenBank/DDBJ whole genome shotgun (WGS) entry which is preliminary data.</text>
</comment>
<dbReference type="Proteomes" id="UP000254939">
    <property type="component" value="Unassembled WGS sequence"/>
</dbReference>
<dbReference type="OrthoDB" id="9807337at2"/>
<gene>
    <name evidence="1" type="ORF">B5K06_27025</name>
</gene>